<dbReference type="AlphaFoldDB" id="A0A951Q4L1"/>
<name>A0A951Q4L1_9NOST</name>
<proteinExistence type="predicted"/>
<dbReference type="Proteomes" id="UP000715781">
    <property type="component" value="Unassembled WGS sequence"/>
</dbReference>
<reference evidence="1" key="1">
    <citation type="submission" date="2021-05" db="EMBL/GenBank/DDBJ databases">
        <authorList>
            <person name="Pietrasiak N."/>
            <person name="Ward R."/>
            <person name="Stajich J.E."/>
            <person name="Kurbessoian T."/>
        </authorList>
    </citation>
    <scope>NUCLEOTIDE SEQUENCE</scope>
    <source>
        <strain evidence="1">JT2-VF2</strain>
    </source>
</reference>
<comment type="caution">
    <text evidence="1">The sequence shown here is derived from an EMBL/GenBank/DDBJ whole genome shotgun (WGS) entry which is preliminary data.</text>
</comment>
<gene>
    <name evidence="1" type="ORF">KME32_33665</name>
</gene>
<organism evidence="1 2">
    <name type="scientific">Mojavia pulchra JT2-VF2</name>
    <dbReference type="NCBI Taxonomy" id="287848"/>
    <lineage>
        <taxon>Bacteria</taxon>
        <taxon>Bacillati</taxon>
        <taxon>Cyanobacteriota</taxon>
        <taxon>Cyanophyceae</taxon>
        <taxon>Nostocales</taxon>
        <taxon>Nostocaceae</taxon>
    </lineage>
</organism>
<sequence length="65" mass="7181">MSHPNLHILIDAAQLILEEIARHPDLKALDYQPDLTIGDALTALSYLKCELETNQKPSVSLKSSP</sequence>
<protein>
    <submittedName>
        <fullName evidence="1">Uncharacterized protein</fullName>
    </submittedName>
</protein>
<dbReference type="EMBL" id="JAHHHN010000053">
    <property type="protein sequence ID" value="MBW4565944.1"/>
    <property type="molecule type" value="Genomic_DNA"/>
</dbReference>
<evidence type="ECO:0000313" key="2">
    <source>
        <dbReference type="Proteomes" id="UP000715781"/>
    </source>
</evidence>
<accession>A0A951Q4L1</accession>
<reference evidence="1" key="2">
    <citation type="journal article" date="2022" name="Microbiol. Resour. Announc.">
        <title>Metagenome Sequencing to Explore Phylogenomics of Terrestrial Cyanobacteria.</title>
        <authorList>
            <person name="Ward R.D."/>
            <person name="Stajich J.E."/>
            <person name="Johansen J.R."/>
            <person name="Huntemann M."/>
            <person name="Clum A."/>
            <person name="Foster B."/>
            <person name="Foster B."/>
            <person name="Roux S."/>
            <person name="Palaniappan K."/>
            <person name="Varghese N."/>
            <person name="Mukherjee S."/>
            <person name="Reddy T.B.K."/>
            <person name="Daum C."/>
            <person name="Copeland A."/>
            <person name="Chen I.A."/>
            <person name="Ivanova N.N."/>
            <person name="Kyrpides N.C."/>
            <person name="Shapiro N."/>
            <person name="Eloe-Fadrosh E.A."/>
            <person name="Pietrasiak N."/>
        </authorList>
    </citation>
    <scope>NUCLEOTIDE SEQUENCE</scope>
    <source>
        <strain evidence="1">JT2-VF2</strain>
    </source>
</reference>
<evidence type="ECO:0000313" key="1">
    <source>
        <dbReference type="EMBL" id="MBW4565944.1"/>
    </source>
</evidence>